<dbReference type="InterPro" id="IPR052369">
    <property type="entry name" value="UG_Glycosaminoglycan_Hydrolase"/>
</dbReference>
<evidence type="ECO:0000313" key="4">
    <source>
        <dbReference type="Proteomes" id="UP001437256"/>
    </source>
</evidence>
<dbReference type="PANTHER" id="PTHR36845:SF1">
    <property type="entry name" value="HYDROLASE, PUTATIVE (AFU_ORTHOLOGUE AFUA_7G05090)-RELATED"/>
    <property type="match status" value="1"/>
</dbReference>
<evidence type="ECO:0008006" key="5">
    <source>
        <dbReference type="Google" id="ProtNLM"/>
    </source>
</evidence>
<dbReference type="EMBL" id="JBBXMP010000212">
    <property type="protein sequence ID" value="KAL0059689.1"/>
    <property type="molecule type" value="Genomic_DNA"/>
</dbReference>
<keyword evidence="4" id="KW-1185">Reference proteome</keyword>
<organism evidence="3 4">
    <name type="scientific">Marasmius tenuissimus</name>
    <dbReference type="NCBI Taxonomy" id="585030"/>
    <lineage>
        <taxon>Eukaryota</taxon>
        <taxon>Fungi</taxon>
        <taxon>Dikarya</taxon>
        <taxon>Basidiomycota</taxon>
        <taxon>Agaricomycotina</taxon>
        <taxon>Agaricomycetes</taxon>
        <taxon>Agaricomycetidae</taxon>
        <taxon>Agaricales</taxon>
        <taxon>Marasmiineae</taxon>
        <taxon>Marasmiaceae</taxon>
        <taxon>Marasmius</taxon>
    </lineage>
</organism>
<keyword evidence="1" id="KW-0378">Hydrolase</keyword>
<evidence type="ECO:0000313" key="3">
    <source>
        <dbReference type="EMBL" id="KAL0059689.1"/>
    </source>
</evidence>
<sequence>MASSPRPIPTELYSPLIPTKLLHTFNNLPNPIEYPHYTSKYHGNEWNYFAPQDVWTSGFFPATLYEMNKRRELCRNGNASGTVDWVELGRRASTGLAKLPGTNRRGHDVGYLSYPFLEEVEVNPGNEIAVSIVNAFARDLANLYVPAAGVTRSWDRGKPSVVKVIIDNIMNIDLLFTSAELTGNQTLSTLAQTHADTTMKNHIRPDGQGYSDDRFPSDSTWARGQTWGIYGFANMFERTLKPAYLDTSRRLASYLLSNIPEDGIIPWDFSAPPVDTKVPGCLRPADSSAAMIGATGLLRLSEMETNAELARKWLDGAVMILDNMTKVAWSPRWDSLLSNGTVNRRADNYLTGTVYGDYYFVKLGNELVRLRYARC</sequence>
<evidence type="ECO:0000256" key="1">
    <source>
        <dbReference type="ARBA" id="ARBA00022801"/>
    </source>
</evidence>
<dbReference type="InterPro" id="IPR008928">
    <property type="entry name" value="6-hairpin_glycosidase_sf"/>
</dbReference>
<name>A0ABR2ZEP3_9AGAR</name>
<gene>
    <name evidence="3" type="ORF">AAF712_013551</name>
</gene>
<dbReference type="InterPro" id="IPR012341">
    <property type="entry name" value="6hp_glycosidase-like_sf"/>
</dbReference>
<proteinExistence type="inferred from homology"/>
<accession>A0ABR2ZEP3</accession>
<dbReference type="SUPFAM" id="SSF48208">
    <property type="entry name" value="Six-hairpin glycosidases"/>
    <property type="match status" value="1"/>
</dbReference>
<evidence type="ECO:0000256" key="2">
    <source>
        <dbReference type="ARBA" id="ARBA00038358"/>
    </source>
</evidence>
<reference evidence="3 4" key="1">
    <citation type="submission" date="2024-05" db="EMBL/GenBank/DDBJ databases">
        <title>A draft genome resource for the thread blight pathogen Marasmius tenuissimus strain MS-2.</title>
        <authorList>
            <person name="Yulfo-Soto G.E."/>
            <person name="Baruah I.K."/>
            <person name="Amoako-Attah I."/>
            <person name="Bukari Y."/>
            <person name="Meinhardt L.W."/>
            <person name="Bailey B.A."/>
            <person name="Cohen S.P."/>
        </authorList>
    </citation>
    <scope>NUCLEOTIDE SEQUENCE [LARGE SCALE GENOMIC DNA]</scope>
    <source>
        <strain evidence="3 4">MS-2</strain>
    </source>
</reference>
<dbReference type="Gene3D" id="1.50.10.10">
    <property type="match status" value="2"/>
</dbReference>
<comment type="similarity">
    <text evidence="2">Belongs to the glycosyl hydrolase 88 family.</text>
</comment>
<comment type="caution">
    <text evidence="3">The sequence shown here is derived from an EMBL/GenBank/DDBJ whole genome shotgun (WGS) entry which is preliminary data.</text>
</comment>
<dbReference type="Proteomes" id="UP001437256">
    <property type="component" value="Unassembled WGS sequence"/>
</dbReference>
<protein>
    <recommendedName>
        <fullName evidence="5">Glucuronyl hydrolase</fullName>
    </recommendedName>
</protein>
<dbReference type="PANTHER" id="PTHR36845">
    <property type="entry name" value="HYDROLASE, PUTATIVE (AFU_ORTHOLOGUE AFUA_7G05090)-RELATED"/>
    <property type="match status" value="1"/>
</dbReference>